<accession>A0A4Y2DDT9</accession>
<evidence type="ECO:0000313" key="2">
    <source>
        <dbReference type="Proteomes" id="UP000499080"/>
    </source>
</evidence>
<keyword evidence="2" id="KW-1185">Reference proteome</keyword>
<reference evidence="1 2" key="1">
    <citation type="journal article" date="2019" name="Sci. Rep.">
        <title>Orb-weaving spider Araneus ventricosus genome elucidates the spidroin gene catalogue.</title>
        <authorList>
            <person name="Kono N."/>
            <person name="Nakamura H."/>
            <person name="Ohtoshi R."/>
            <person name="Moran D.A.P."/>
            <person name="Shinohara A."/>
            <person name="Yoshida Y."/>
            <person name="Fujiwara M."/>
            <person name="Mori M."/>
            <person name="Tomita M."/>
            <person name="Arakawa K."/>
        </authorList>
    </citation>
    <scope>NUCLEOTIDE SEQUENCE [LARGE SCALE GENOMIC DNA]</scope>
</reference>
<proteinExistence type="predicted"/>
<name>A0A4Y2DDT9_ARAVE</name>
<evidence type="ECO:0000313" key="1">
    <source>
        <dbReference type="EMBL" id="GBM14389.1"/>
    </source>
</evidence>
<dbReference type="AlphaFoldDB" id="A0A4Y2DDT9"/>
<dbReference type="EMBL" id="BGPR01000343">
    <property type="protein sequence ID" value="GBM14389.1"/>
    <property type="molecule type" value="Genomic_DNA"/>
</dbReference>
<comment type="caution">
    <text evidence="1">The sequence shown here is derived from an EMBL/GenBank/DDBJ whole genome shotgun (WGS) entry which is preliminary data.</text>
</comment>
<organism evidence="1 2">
    <name type="scientific">Araneus ventricosus</name>
    <name type="common">Orbweaver spider</name>
    <name type="synonym">Epeira ventricosa</name>
    <dbReference type="NCBI Taxonomy" id="182803"/>
    <lineage>
        <taxon>Eukaryota</taxon>
        <taxon>Metazoa</taxon>
        <taxon>Ecdysozoa</taxon>
        <taxon>Arthropoda</taxon>
        <taxon>Chelicerata</taxon>
        <taxon>Arachnida</taxon>
        <taxon>Araneae</taxon>
        <taxon>Araneomorphae</taxon>
        <taxon>Entelegynae</taxon>
        <taxon>Araneoidea</taxon>
        <taxon>Araneidae</taxon>
        <taxon>Araneus</taxon>
    </lineage>
</organism>
<dbReference type="Proteomes" id="UP000499080">
    <property type="component" value="Unassembled WGS sequence"/>
</dbReference>
<sequence>MKSFLREIPQQCMHLQHQQNPLFTYIIDLSLHNASKNCPVPKFLPYEPRLIQSSPAFLNVVSRRPITLSNSPTKDAAFHGHRVLLRHKYGYTTELTLGECVPHGSRLWSTIQRTTTLPFNSRDSIIVCRPETMEFVGRQMEDVAAEHKPTNARFSETVLYPWTSRTGGSGALMAWRETEELVLFWAH</sequence>
<gene>
    <name evidence="1" type="ORF">AVEN_246558_1</name>
</gene>
<protein>
    <submittedName>
        <fullName evidence="1">Uncharacterized protein</fullName>
    </submittedName>
</protein>